<dbReference type="PRINTS" id="PR00301">
    <property type="entry name" value="HEATSHOCK70"/>
</dbReference>
<dbReference type="InterPro" id="IPR043129">
    <property type="entry name" value="ATPase_NBD"/>
</dbReference>
<dbReference type="OrthoDB" id="3257966at2759"/>
<evidence type="ECO:0000313" key="4">
    <source>
        <dbReference type="EMBL" id="KAF7293549.1"/>
    </source>
</evidence>
<dbReference type="Proteomes" id="UP000636479">
    <property type="component" value="Unassembled WGS sequence"/>
</dbReference>
<dbReference type="Gene3D" id="3.30.420.40">
    <property type="match status" value="2"/>
</dbReference>
<keyword evidence="3" id="KW-0067">ATP-binding</keyword>
<organism evidence="4 5">
    <name type="scientific">Mycena indigotica</name>
    <dbReference type="NCBI Taxonomy" id="2126181"/>
    <lineage>
        <taxon>Eukaryota</taxon>
        <taxon>Fungi</taxon>
        <taxon>Dikarya</taxon>
        <taxon>Basidiomycota</taxon>
        <taxon>Agaricomycotina</taxon>
        <taxon>Agaricomycetes</taxon>
        <taxon>Agaricomycetidae</taxon>
        <taxon>Agaricales</taxon>
        <taxon>Marasmiineae</taxon>
        <taxon>Mycenaceae</taxon>
        <taxon>Mycena</taxon>
    </lineage>
</organism>
<dbReference type="InterPro" id="IPR013126">
    <property type="entry name" value="Hsp_70_fam"/>
</dbReference>
<sequence length="311" mass="34139">MLYEDVARRSGSLGLIEGWTGREQAVGQQRLCASVARRQGGAKLAHSMSSKLSGPVVSSRWEENFPEELSSMVLTKMKETAEQYLKQKVDHAVITVPTYFNDAQRQATKDAGQIAGLNVLRVINELTAAALAYGLDKGSKARIVAVYDLGGGTFDISNLEMRDGVYEVESANHDNLEFKSKHGIDLNGHPNTASNLLRAVQHVSLFISTKDNTSGPRIAWITICSKLKESITAARTFNSQALSLLLSQLPALPMWRAAGFPAHLHEVGVVLLPNPVIVDADEPSDWFMADYAVDRRHLSSHTWTVPSDFPR</sequence>
<evidence type="ECO:0000256" key="2">
    <source>
        <dbReference type="ARBA" id="ARBA00022741"/>
    </source>
</evidence>
<dbReference type="FunFam" id="3.30.420.40:FF:000545">
    <property type="entry name" value="Endoplasmic reticulum chaperone BiP"/>
    <property type="match status" value="1"/>
</dbReference>
<dbReference type="GeneID" id="59350396"/>
<evidence type="ECO:0000256" key="3">
    <source>
        <dbReference type="ARBA" id="ARBA00022840"/>
    </source>
</evidence>
<dbReference type="EMBL" id="JACAZF010000010">
    <property type="protein sequence ID" value="KAF7293549.1"/>
    <property type="molecule type" value="Genomic_DNA"/>
</dbReference>
<dbReference type="GO" id="GO:0005524">
    <property type="term" value="F:ATP binding"/>
    <property type="evidence" value="ECO:0007669"/>
    <property type="project" value="UniProtKB-KW"/>
</dbReference>
<protein>
    <submittedName>
        <fullName evidence="4">Putative SSC1-mitochondrial HSP70 member</fullName>
    </submittedName>
</protein>
<proteinExistence type="inferred from homology"/>
<dbReference type="GO" id="GO:0140662">
    <property type="term" value="F:ATP-dependent protein folding chaperone"/>
    <property type="evidence" value="ECO:0007669"/>
    <property type="project" value="InterPro"/>
</dbReference>
<dbReference type="PANTHER" id="PTHR19375">
    <property type="entry name" value="HEAT SHOCK PROTEIN 70KDA"/>
    <property type="match status" value="1"/>
</dbReference>
<dbReference type="SUPFAM" id="SSF53067">
    <property type="entry name" value="Actin-like ATPase domain"/>
    <property type="match status" value="2"/>
</dbReference>
<reference evidence="4" key="1">
    <citation type="submission" date="2020-05" db="EMBL/GenBank/DDBJ databases">
        <title>Mycena genomes resolve the evolution of fungal bioluminescence.</title>
        <authorList>
            <person name="Tsai I.J."/>
        </authorList>
    </citation>
    <scope>NUCLEOTIDE SEQUENCE</scope>
    <source>
        <strain evidence="4">171206Taipei</strain>
    </source>
</reference>
<keyword evidence="5" id="KW-1185">Reference proteome</keyword>
<accession>A0A8H6VTP6</accession>
<keyword evidence="2" id="KW-0547">Nucleotide-binding</keyword>
<dbReference type="Pfam" id="PF00012">
    <property type="entry name" value="HSP70"/>
    <property type="match status" value="1"/>
</dbReference>
<gene>
    <name evidence="4" type="ORF">MIND_01133400</name>
</gene>
<evidence type="ECO:0000313" key="5">
    <source>
        <dbReference type="Proteomes" id="UP000636479"/>
    </source>
</evidence>
<name>A0A8H6VTP6_9AGAR</name>
<dbReference type="AlphaFoldDB" id="A0A8H6VTP6"/>
<comment type="similarity">
    <text evidence="1">Belongs to the heat shock protein 70 family.</text>
</comment>
<comment type="caution">
    <text evidence="4">The sequence shown here is derived from an EMBL/GenBank/DDBJ whole genome shotgun (WGS) entry which is preliminary data.</text>
</comment>
<dbReference type="RefSeq" id="XP_037215712.1">
    <property type="nucleotide sequence ID" value="XM_037367880.1"/>
</dbReference>
<evidence type="ECO:0000256" key="1">
    <source>
        <dbReference type="ARBA" id="ARBA00007381"/>
    </source>
</evidence>